<feature type="chain" id="PRO_5018250157" evidence="1">
    <location>
        <begin position="25"/>
        <end position="205"/>
    </location>
</feature>
<dbReference type="PROSITE" id="PS51257">
    <property type="entry name" value="PROKAR_LIPOPROTEIN"/>
    <property type="match status" value="1"/>
</dbReference>
<dbReference type="AlphaFoldDB" id="A0A3M8CKM3"/>
<reference evidence="2 3" key="1">
    <citation type="submission" date="2018-10" db="EMBL/GenBank/DDBJ databases">
        <title>Phylogenomics of Brevibacillus.</title>
        <authorList>
            <person name="Dunlap C."/>
        </authorList>
    </citation>
    <scope>NUCLEOTIDE SEQUENCE [LARGE SCALE GENOMIC DNA]</scope>
    <source>
        <strain evidence="2 3">JCM 12215</strain>
    </source>
</reference>
<dbReference type="RefSeq" id="WP_122907717.1">
    <property type="nucleotide sequence ID" value="NZ_CBCSBE010000002.1"/>
</dbReference>
<proteinExistence type="predicted"/>
<evidence type="ECO:0000256" key="1">
    <source>
        <dbReference type="SAM" id="SignalP"/>
    </source>
</evidence>
<dbReference type="OrthoDB" id="2476752at2"/>
<evidence type="ECO:0000313" key="3">
    <source>
        <dbReference type="Proteomes" id="UP000282028"/>
    </source>
</evidence>
<protein>
    <submittedName>
        <fullName evidence="2">Sporulation protein</fullName>
    </submittedName>
</protein>
<feature type="signal peptide" evidence="1">
    <location>
        <begin position="1"/>
        <end position="24"/>
    </location>
</feature>
<gene>
    <name evidence="2" type="ORF">EDM52_04025</name>
</gene>
<keyword evidence="1" id="KW-0732">Signal</keyword>
<dbReference type="Pfam" id="PF09580">
    <property type="entry name" value="Spore_YhcN_YlaJ"/>
    <property type="match status" value="1"/>
</dbReference>
<dbReference type="InterPro" id="IPR019076">
    <property type="entry name" value="Spore_lipoprot_YhcN/YlaJ-like"/>
</dbReference>
<sequence>MTKLWSMTLTIFLLSSSLVGCGNAGNTGNTGQGTDNSLQSQNYLRHVPSRYNSIVHDFRAYQKDTNENNYRKGFTSNGFNQNQAELLSRAANDIPGVIRTSVVVNGPEAIVGIMTRDHHVGQQVKVIEQQVHSICRATTPSLKIHVTSNPDHFAKLRAMNAAIYHESINRVNNTPVAPNVSQGSVATDFSVMLNDLGAGLRTNHR</sequence>
<dbReference type="Proteomes" id="UP000282028">
    <property type="component" value="Unassembled WGS sequence"/>
</dbReference>
<dbReference type="EMBL" id="RHHR01000008">
    <property type="protein sequence ID" value="RNB76091.1"/>
    <property type="molecule type" value="Genomic_DNA"/>
</dbReference>
<name>A0A3M8CKM3_9BACL</name>
<organism evidence="2 3">
    <name type="scientific">Brevibacillus invocatus</name>
    <dbReference type="NCBI Taxonomy" id="173959"/>
    <lineage>
        <taxon>Bacteria</taxon>
        <taxon>Bacillati</taxon>
        <taxon>Bacillota</taxon>
        <taxon>Bacilli</taxon>
        <taxon>Bacillales</taxon>
        <taxon>Paenibacillaceae</taxon>
        <taxon>Brevibacillus</taxon>
    </lineage>
</organism>
<keyword evidence="3" id="KW-1185">Reference proteome</keyword>
<comment type="caution">
    <text evidence="2">The sequence shown here is derived from an EMBL/GenBank/DDBJ whole genome shotgun (WGS) entry which is preliminary data.</text>
</comment>
<accession>A0A3M8CKM3</accession>
<evidence type="ECO:0000313" key="2">
    <source>
        <dbReference type="EMBL" id="RNB76091.1"/>
    </source>
</evidence>